<keyword evidence="5" id="KW-1185">Reference proteome</keyword>
<protein>
    <recommendedName>
        <fullName evidence="6">G domain-containing protein</fullName>
    </recommendedName>
</protein>
<keyword evidence="1" id="KW-0175">Coiled coil</keyword>
<dbReference type="Pfam" id="PF01926">
    <property type="entry name" value="MMR_HSR1"/>
    <property type="match status" value="1"/>
</dbReference>
<evidence type="ECO:0000256" key="1">
    <source>
        <dbReference type="SAM" id="Coils"/>
    </source>
</evidence>
<evidence type="ECO:0008006" key="6">
    <source>
        <dbReference type="Google" id="ProtNLM"/>
    </source>
</evidence>
<dbReference type="InterPro" id="IPR006073">
    <property type="entry name" value="GTP-bd"/>
</dbReference>
<dbReference type="PANTHER" id="PTHR32046">
    <property type="entry name" value="G DOMAIN-CONTAINING PROTEIN"/>
    <property type="match status" value="1"/>
</dbReference>
<dbReference type="EMBL" id="JAAAUY010001222">
    <property type="protein sequence ID" value="KAF9323742.1"/>
    <property type="molecule type" value="Genomic_DNA"/>
</dbReference>
<gene>
    <name evidence="4" type="ORF">BG006_001199</name>
</gene>
<proteinExistence type="predicted"/>
<feature type="domain" description="G" evidence="2">
    <location>
        <begin position="296"/>
        <end position="402"/>
    </location>
</feature>
<evidence type="ECO:0000313" key="5">
    <source>
        <dbReference type="Proteomes" id="UP000696485"/>
    </source>
</evidence>
<dbReference type="InterPro" id="IPR058519">
    <property type="entry name" value="DUF8206"/>
</dbReference>
<dbReference type="InterPro" id="IPR025662">
    <property type="entry name" value="Sigma_54_int_dom_ATP-bd_1"/>
</dbReference>
<organism evidence="4 5">
    <name type="scientific">Podila minutissima</name>
    <dbReference type="NCBI Taxonomy" id="64525"/>
    <lineage>
        <taxon>Eukaryota</taxon>
        <taxon>Fungi</taxon>
        <taxon>Fungi incertae sedis</taxon>
        <taxon>Mucoromycota</taxon>
        <taxon>Mortierellomycotina</taxon>
        <taxon>Mortierellomycetes</taxon>
        <taxon>Mortierellales</taxon>
        <taxon>Mortierellaceae</taxon>
        <taxon>Podila</taxon>
    </lineage>
</organism>
<dbReference type="Proteomes" id="UP000696485">
    <property type="component" value="Unassembled WGS sequence"/>
</dbReference>
<feature type="non-terminal residue" evidence="4">
    <location>
        <position position="817"/>
    </location>
</feature>
<reference evidence="4" key="1">
    <citation type="journal article" date="2020" name="Fungal Divers.">
        <title>Resolving the Mortierellaceae phylogeny through synthesis of multi-gene phylogenetics and phylogenomics.</title>
        <authorList>
            <person name="Vandepol N."/>
            <person name="Liber J."/>
            <person name="Desiro A."/>
            <person name="Na H."/>
            <person name="Kennedy M."/>
            <person name="Barry K."/>
            <person name="Grigoriev I.V."/>
            <person name="Miller A.N."/>
            <person name="O'Donnell K."/>
            <person name="Stajich J.E."/>
            <person name="Bonito G."/>
        </authorList>
    </citation>
    <scope>NUCLEOTIDE SEQUENCE</scope>
    <source>
        <strain evidence="4">NVP1</strain>
    </source>
</reference>
<evidence type="ECO:0000259" key="3">
    <source>
        <dbReference type="Pfam" id="PF26633"/>
    </source>
</evidence>
<evidence type="ECO:0000313" key="4">
    <source>
        <dbReference type="EMBL" id="KAF9323742.1"/>
    </source>
</evidence>
<comment type="caution">
    <text evidence="4">The sequence shown here is derived from an EMBL/GenBank/DDBJ whole genome shotgun (WGS) entry which is preliminary data.</text>
</comment>
<dbReference type="PROSITE" id="PS00675">
    <property type="entry name" value="SIGMA54_INTERACT_1"/>
    <property type="match status" value="1"/>
</dbReference>
<feature type="domain" description="DUF8206" evidence="3">
    <location>
        <begin position="613"/>
        <end position="686"/>
    </location>
</feature>
<dbReference type="Pfam" id="PF26633">
    <property type="entry name" value="DUF8206"/>
    <property type="match status" value="1"/>
</dbReference>
<dbReference type="PANTHER" id="PTHR32046:SF11">
    <property type="entry name" value="IMMUNE-ASSOCIATED NUCLEOTIDE-BINDING PROTEIN 10-LIKE"/>
    <property type="match status" value="1"/>
</dbReference>
<dbReference type="InterPro" id="IPR027417">
    <property type="entry name" value="P-loop_NTPase"/>
</dbReference>
<feature type="coiled-coil region" evidence="1">
    <location>
        <begin position="567"/>
        <end position="601"/>
    </location>
</feature>
<evidence type="ECO:0000259" key="2">
    <source>
        <dbReference type="Pfam" id="PF01926"/>
    </source>
</evidence>
<dbReference type="SUPFAM" id="SSF52540">
    <property type="entry name" value="P-loop containing nucleoside triphosphate hydrolases"/>
    <property type="match status" value="1"/>
</dbReference>
<dbReference type="AlphaFoldDB" id="A0A9P5VH80"/>
<accession>A0A9P5VH80</accession>
<dbReference type="GO" id="GO:0005525">
    <property type="term" value="F:GTP binding"/>
    <property type="evidence" value="ECO:0007669"/>
    <property type="project" value="InterPro"/>
</dbReference>
<sequence>MYTTDVGLTVALALHTIVKNRNRLIEASNEILECSQYFADIDVKRIKKELKSFDRDEQGFKDALSELAEAVQTGRTSEDALTELLDELEESSCSTSMVDVVIDSYQALLRRISFIRHCEEVNIKVISSAGEISNLLSPLASGNTYILVIPKAIDYTTVEQSHDWNLFRLLREDNEDANFIIHDASITPTGPQSNDLTELTIIKYSGSNRLPDQDTFRASILRPSVKLSETELLSQTERSKLAGHALRMPCPLSHEGECHSVALRWVCLNCEEILQYEYDEVSIREKIRPGDDEINILLLGETGVGKSTFINAFANYLRYDSLEVAERMEMTTLIQSSFEIEGTIVTAGKPDQNEKLKNGQSSTQYCRSYVFPLNDDIKIRLIDTPGIGDTRGVKQDRINFEEIMDYISGFNRIHGVCILLLPDTPRLTTSFRFCIDELLLHLHKSAADNIVFTFTKTRSSFYGPGDTMTPLKTYLRELKEESDVLVPLDSSTMFFFDNESFRLYAALKQGITFDQNTKDAFGASWTKSVEEARRLVKRVMELTPHKTAETVTLDMARRSILLLAPAMAKINENIAIEVKDIKNLRTEAQNNKISAEGLKAKLICSYMDLDPVKLDRPRTVCTSASCTTVYDKIVRYNKHCHSDCQLANVTINVVQHSGLRGCAAMNGGETCTVCGCAWEKHMHVTIDYNEVKKQKTDTAVEKQLKEKLSAVDAMHLAITEADERIKILESEKKVIFESLMTFTGFLLQNSILVQNTGILAYIDMSIENQERIAQRTKDFAILNSLIAQRNEFMAQMEIIEKAIKDGKSKEAKITPLE</sequence>
<dbReference type="Gene3D" id="3.40.50.300">
    <property type="entry name" value="P-loop containing nucleotide triphosphate hydrolases"/>
    <property type="match status" value="1"/>
</dbReference>
<name>A0A9P5VH80_9FUNG</name>